<name>A0A1H6Q619_YARLL</name>
<dbReference type="CDD" id="cd03062">
    <property type="entry name" value="TRX_Fd_Sucrase"/>
    <property type="match status" value="1"/>
</dbReference>
<reference evidence="3 5" key="1">
    <citation type="journal article" date="2016" name="PLoS ONE">
        <title>Sequence Assembly of Yarrowia lipolytica Strain W29/CLIB89 Shows Transposable Element Diversity.</title>
        <authorList>
            <person name="Magnan C."/>
            <person name="Yu J."/>
            <person name="Chang I."/>
            <person name="Jahn E."/>
            <person name="Kanomata Y."/>
            <person name="Wu J."/>
            <person name="Zeller M."/>
            <person name="Oakes M."/>
            <person name="Baldi P."/>
            <person name="Sandmeyer S."/>
        </authorList>
    </citation>
    <scope>NUCLEOTIDE SEQUENCE [LARGE SCALE GENOMIC DNA]</scope>
    <source>
        <strain evidence="3">CLIB89</strain>
        <strain evidence="5">CLIB89(W29)</strain>
    </source>
</reference>
<dbReference type="Pfam" id="PF06999">
    <property type="entry name" value="Suc_Fer-like"/>
    <property type="match status" value="1"/>
</dbReference>
<dbReference type="Gene3D" id="3.40.30.10">
    <property type="entry name" value="Glutaredoxin"/>
    <property type="match status" value="1"/>
</dbReference>
<dbReference type="RefSeq" id="XP_502334.1">
    <property type="nucleotide sequence ID" value="XM_502334.1"/>
</dbReference>
<evidence type="ECO:0000313" key="6">
    <source>
        <dbReference type="Proteomes" id="UP000256601"/>
    </source>
</evidence>
<evidence type="ECO:0000313" key="4">
    <source>
        <dbReference type="EMBL" id="RDW25894.1"/>
    </source>
</evidence>
<dbReference type="PANTHER" id="PTHR31902:SF7">
    <property type="entry name" value="ALTERED INHERITANCE OF MITOCHONDRIA PROTEIN 32"/>
    <property type="match status" value="1"/>
</dbReference>
<gene>
    <name evidence="4" type="ORF">B0I71DRAFT_36882</name>
    <name evidence="3" type="ORF">YALI1_D03245g</name>
</gene>
<dbReference type="InterPro" id="IPR009737">
    <property type="entry name" value="Aim32/Apd1-like"/>
</dbReference>
<dbReference type="GeneID" id="2910536"/>
<dbReference type="Proteomes" id="UP000256601">
    <property type="component" value="Unassembled WGS sequence"/>
</dbReference>
<dbReference type="AlphaFoldDB" id="A0A1H6Q619"/>
<dbReference type="VEuPathDB" id="FungiDB:YALI0_D02651g"/>
<dbReference type="VEuPathDB" id="FungiDB:YALI1_D03245g"/>
<comment type="similarity">
    <text evidence="1">Belongs to the AIM32 family.</text>
</comment>
<evidence type="ECO:0000313" key="5">
    <source>
        <dbReference type="Proteomes" id="UP000182444"/>
    </source>
</evidence>
<dbReference type="PANTHER" id="PTHR31902">
    <property type="entry name" value="ACTIN PATCHES DISTAL PROTEIN 1"/>
    <property type="match status" value="1"/>
</dbReference>
<dbReference type="Proteomes" id="UP000182444">
    <property type="component" value="Chromosome 1D"/>
</dbReference>
<accession>A0A1H6Q619</accession>
<evidence type="ECO:0000256" key="2">
    <source>
        <dbReference type="ARBA" id="ARBA00040895"/>
    </source>
</evidence>
<reference evidence="4 6" key="2">
    <citation type="submission" date="2018-07" db="EMBL/GenBank/DDBJ databases">
        <title>Draft Genome Assemblies for Five Robust Yarrowia lipolytica Strains Exhibiting High Lipid Production and Pentose Sugar Utilization and Sugar Alcohol Secretion from Undetoxified Lignocellulosic Biomass Hydrolysates.</title>
        <authorList>
            <consortium name="DOE Joint Genome Institute"/>
            <person name="Walker C."/>
            <person name="Ryu S."/>
            <person name="Na H."/>
            <person name="Zane M."/>
            <person name="LaButti K."/>
            <person name="Lipzen A."/>
            <person name="Haridas S."/>
            <person name="Barry K."/>
            <person name="Grigoriev I.V."/>
            <person name="Quarterman J."/>
            <person name="Slininger P."/>
            <person name="Dien B."/>
            <person name="Trinh C.T."/>
        </authorList>
    </citation>
    <scope>NUCLEOTIDE SEQUENCE [LARGE SCALE GENOMIC DNA]</scope>
    <source>
        <strain evidence="4 6">YB392</strain>
    </source>
</reference>
<evidence type="ECO:0000256" key="1">
    <source>
        <dbReference type="ARBA" id="ARBA00038208"/>
    </source>
</evidence>
<dbReference type="EMBL" id="CP017556">
    <property type="protein sequence ID" value="AOW03491.1"/>
    <property type="molecule type" value="Genomic_DNA"/>
</dbReference>
<proteinExistence type="inferred from homology"/>
<dbReference type="OrthoDB" id="10253744at2759"/>
<organism evidence="3 5">
    <name type="scientific">Yarrowia lipolytica</name>
    <name type="common">Candida lipolytica</name>
    <dbReference type="NCBI Taxonomy" id="4952"/>
    <lineage>
        <taxon>Eukaryota</taxon>
        <taxon>Fungi</taxon>
        <taxon>Dikarya</taxon>
        <taxon>Ascomycota</taxon>
        <taxon>Saccharomycotina</taxon>
        <taxon>Dipodascomycetes</taxon>
        <taxon>Dipodascales</taxon>
        <taxon>Dipodascales incertae sedis</taxon>
        <taxon>Yarrowia</taxon>
    </lineage>
</organism>
<sequence length="299" mass="33577">MTAVRVRLCGGLATHNLFIRHYSRKPISLKLPDLDFSTPKKQINFCDKCPPPDRDTPYTRLFPAEHEDAIDYKKSMPAAFHLRHLLISTGSHKWPKAIEKDEGTLAGLIAEKRHEFPLRSKMAKAGILISNTTLPSEPGVSDVSSAYLFPDNLFIPEIPHPKTQEFLDTLLEQNDEIRAIKLKENFGARDNSADLWLVCGHAERDARCGDIGPLILGEMDEIKQEYARDTSRDSPRDIHTALISHIGGHAFAGNVLLFSGQTGSSSWFGRVRPEHIQGLVKEWNDGRIVKELYRGSFAD</sequence>
<dbReference type="KEGG" id="yli:2910536"/>
<dbReference type="OMA" id="RFTICEG"/>
<dbReference type="SUPFAM" id="SSF52833">
    <property type="entry name" value="Thioredoxin-like"/>
    <property type="match status" value="1"/>
</dbReference>
<evidence type="ECO:0000313" key="3">
    <source>
        <dbReference type="EMBL" id="AOW03491.1"/>
    </source>
</evidence>
<dbReference type="EMBL" id="KZ858991">
    <property type="protein sequence ID" value="RDW25894.1"/>
    <property type="molecule type" value="Genomic_DNA"/>
</dbReference>
<dbReference type="InterPro" id="IPR036249">
    <property type="entry name" value="Thioredoxin-like_sf"/>
</dbReference>
<protein>
    <recommendedName>
        <fullName evidence="2">Altered inheritance of mitochondria protein 32</fullName>
    </recommendedName>
</protein>
<dbReference type="eggNOG" id="ENOG502QS3W">
    <property type="taxonomic scope" value="Eukaryota"/>
</dbReference>